<feature type="transmembrane region" description="Helical" evidence="2">
    <location>
        <begin position="238"/>
        <end position="262"/>
    </location>
</feature>
<gene>
    <name evidence="3" type="ORF">GCM10010420_16390</name>
</gene>
<dbReference type="Proteomes" id="UP001500058">
    <property type="component" value="Unassembled WGS sequence"/>
</dbReference>
<feature type="compositionally biased region" description="Basic and acidic residues" evidence="1">
    <location>
        <begin position="86"/>
        <end position="98"/>
    </location>
</feature>
<proteinExistence type="predicted"/>
<dbReference type="EMBL" id="BAAATJ010000005">
    <property type="protein sequence ID" value="GAA2392533.1"/>
    <property type="molecule type" value="Genomic_DNA"/>
</dbReference>
<feature type="compositionally biased region" description="Basic residues" evidence="1">
    <location>
        <begin position="291"/>
        <end position="302"/>
    </location>
</feature>
<dbReference type="InterPro" id="IPR021235">
    <property type="entry name" value="DUF2637"/>
</dbReference>
<name>A0ABP5V1N8_9ACTN</name>
<reference evidence="4" key="1">
    <citation type="journal article" date="2019" name="Int. J. Syst. Evol. Microbiol.">
        <title>The Global Catalogue of Microorganisms (GCM) 10K type strain sequencing project: providing services to taxonomists for standard genome sequencing and annotation.</title>
        <authorList>
            <consortium name="The Broad Institute Genomics Platform"/>
            <consortium name="The Broad Institute Genome Sequencing Center for Infectious Disease"/>
            <person name="Wu L."/>
            <person name="Ma J."/>
        </authorList>
    </citation>
    <scope>NUCLEOTIDE SEQUENCE [LARGE SCALE GENOMIC DNA]</scope>
    <source>
        <strain evidence="4">JCM 6921</strain>
    </source>
</reference>
<dbReference type="Pfam" id="PF10935">
    <property type="entry name" value="DUF2637"/>
    <property type="match status" value="1"/>
</dbReference>
<dbReference type="RefSeq" id="WP_344630200.1">
    <property type="nucleotide sequence ID" value="NZ_BAAATJ010000005.1"/>
</dbReference>
<keyword evidence="2" id="KW-0812">Transmembrane</keyword>
<sequence length="302" mass="33025">MNDQGQYFDPYGVPPDGDPGGWGTAHPEFGQGPAPDQRSPASPEVDLLDPSWDFEAELAQLLRDSGRPQPPPPSAAPADPGDGVDEATRVLRRLDRNGEPVVPDEEFEAPPARSAQRSQADRRHRRRRRRPPRPELSWLHVFSFSVAALTACLVAMVSVLGGMASYDPLRHLAGLSVPDDLARWWPLLVYGPWLTASLSILRATVLRRRVRHSWAVVVLFSTVAVVLCVAHAPRTLSGVAVAGLPPITALACFHQLVGQITLTQPRHALPRRPGQSAPPQPQEQQREGLLRRRATRHGGGRG</sequence>
<evidence type="ECO:0000256" key="2">
    <source>
        <dbReference type="SAM" id="Phobius"/>
    </source>
</evidence>
<evidence type="ECO:0000313" key="4">
    <source>
        <dbReference type="Proteomes" id="UP001500058"/>
    </source>
</evidence>
<feature type="transmembrane region" description="Helical" evidence="2">
    <location>
        <begin position="136"/>
        <end position="164"/>
    </location>
</feature>
<organism evidence="3 4">
    <name type="scientific">Streptomyces glaucosporus</name>
    <dbReference type="NCBI Taxonomy" id="284044"/>
    <lineage>
        <taxon>Bacteria</taxon>
        <taxon>Bacillati</taxon>
        <taxon>Actinomycetota</taxon>
        <taxon>Actinomycetes</taxon>
        <taxon>Kitasatosporales</taxon>
        <taxon>Streptomycetaceae</taxon>
        <taxon>Streptomyces</taxon>
    </lineage>
</organism>
<feature type="transmembrane region" description="Helical" evidence="2">
    <location>
        <begin position="184"/>
        <end position="201"/>
    </location>
</feature>
<evidence type="ECO:0000256" key="1">
    <source>
        <dbReference type="SAM" id="MobiDB-lite"/>
    </source>
</evidence>
<keyword evidence="4" id="KW-1185">Reference proteome</keyword>
<accession>A0ABP5V1N8</accession>
<evidence type="ECO:0000313" key="3">
    <source>
        <dbReference type="EMBL" id="GAA2392533.1"/>
    </source>
</evidence>
<keyword evidence="2" id="KW-1133">Transmembrane helix</keyword>
<protein>
    <submittedName>
        <fullName evidence="3">DUF2637 domain-containing protein</fullName>
    </submittedName>
</protein>
<feature type="transmembrane region" description="Helical" evidence="2">
    <location>
        <begin position="213"/>
        <end position="232"/>
    </location>
</feature>
<feature type="region of interest" description="Disordered" evidence="1">
    <location>
        <begin position="1"/>
        <end position="129"/>
    </location>
</feature>
<feature type="region of interest" description="Disordered" evidence="1">
    <location>
        <begin position="267"/>
        <end position="302"/>
    </location>
</feature>
<keyword evidence="2" id="KW-0472">Membrane</keyword>
<comment type="caution">
    <text evidence="3">The sequence shown here is derived from an EMBL/GenBank/DDBJ whole genome shotgun (WGS) entry which is preliminary data.</text>
</comment>